<evidence type="ECO:0008006" key="3">
    <source>
        <dbReference type="Google" id="ProtNLM"/>
    </source>
</evidence>
<accession>A0ABP4UZ89</accession>
<keyword evidence="2" id="KW-1185">Reference proteome</keyword>
<dbReference type="Gene3D" id="3.40.630.30">
    <property type="match status" value="1"/>
</dbReference>
<dbReference type="RefSeq" id="WP_344246074.1">
    <property type="nucleotide sequence ID" value="NZ_BAAAPM010000003.1"/>
</dbReference>
<dbReference type="SUPFAM" id="SSF55729">
    <property type="entry name" value="Acyl-CoA N-acyltransferases (Nat)"/>
    <property type="match status" value="1"/>
</dbReference>
<dbReference type="Proteomes" id="UP001501138">
    <property type="component" value="Unassembled WGS sequence"/>
</dbReference>
<protein>
    <recommendedName>
        <fullName evidence="3">N-acetyltransferase domain-containing protein</fullName>
    </recommendedName>
</protein>
<evidence type="ECO:0000313" key="2">
    <source>
        <dbReference type="Proteomes" id="UP001501138"/>
    </source>
</evidence>
<proteinExistence type="predicted"/>
<comment type="caution">
    <text evidence="1">The sequence shown here is derived from an EMBL/GenBank/DDBJ whole genome shotgun (WGS) entry which is preliminary data.</text>
</comment>
<dbReference type="EMBL" id="BAAAPM010000003">
    <property type="protein sequence ID" value="GAA1714899.1"/>
    <property type="molecule type" value="Genomic_DNA"/>
</dbReference>
<reference evidence="2" key="1">
    <citation type="journal article" date="2019" name="Int. J. Syst. Evol. Microbiol.">
        <title>The Global Catalogue of Microorganisms (GCM) 10K type strain sequencing project: providing services to taxonomists for standard genome sequencing and annotation.</title>
        <authorList>
            <consortium name="The Broad Institute Genomics Platform"/>
            <consortium name="The Broad Institute Genome Sequencing Center for Infectious Disease"/>
            <person name="Wu L."/>
            <person name="Ma J."/>
        </authorList>
    </citation>
    <scope>NUCLEOTIDE SEQUENCE [LARGE SCALE GENOMIC DNA]</scope>
    <source>
        <strain evidence="2">JCM 15589</strain>
    </source>
</reference>
<evidence type="ECO:0000313" key="1">
    <source>
        <dbReference type="EMBL" id="GAA1714899.1"/>
    </source>
</evidence>
<name>A0ABP4UZ89_9MICO</name>
<gene>
    <name evidence="1" type="ORF">GCM10009809_08880</name>
</gene>
<organism evidence="1 2">
    <name type="scientific">Isoptericola hypogeus</name>
    <dbReference type="NCBI Taxonomy" id="300179"/>
    <lineage>
        <taxon>Bacteria</taxon>
        <taxon>Bacillati</taxon>
        <taxon>Actinomycetota</taxon>
        <taxon>Actinomycetes</taxon>
        <taxon>Micrococcales</taxon>
        <taxon>Promicromonosporaceae</taxon>
        <taxon>Isoptericola</taxon>
    </lineage>
</organism>
<sequence length="202" mass="20542">MTTTPADVRILRSDDPEAVRLLDAGASVVSESWGARLTVTPAVQARCREAVAAAEAAGWTVRALTASDAPAVVDLDASAAADYPRTAATSHDVRYAATLADDLGAGRRWAFGALGADGGLDAATVLNPAGDLIETDFTVTRAGARRRGLATAVKGAAVLALAAEGRRFGTGGAGVNAGSRRANESLGYVVTERWLHLVAASG</sequence>
<dbReference type="InterPro" id="IPR016181">
    <property type="entry name" value="Acyl_CoA_acyltransferase"/>
</dbReference>